<dbReference type="Proteomes" id="UP000492821">
    <property type="component" value="Unassembled WGS sequence"/>
</dbReference>
<dbReference type="AlphaFoldDB" id="A0A7E4UM53"/>
<sequence>MICYEASSIIMRNEHAAYYNLGTSCPVGSCTLAIEARTAFYLSLKRGDETLYAQFHDEFDQVCPRKVINNRANFTILELPDCPVIMVHLTDAKTIAVIQESILKVIMECGLCFLAMGTVLNQLYMF</sequence>
<evidence type="ECO:0000313" key="1">
    <source>
        <dbReference type="Proteomes" id="UP000492821"/>
    </source>
</evidence>
<keyword evidence="1" id="KW-1185">Reference proteome</keyword>
<organism evidence="1 2">
    <name type="scientific">Panagrellus redivivus</name>
    <name type="common">Microworm</name>
    <dbReference type="NCBI Taxonomy" id="6233"/>
    <lineage>
        <taxon>Eukaryota</taxon>
        <taxon>Metazoa</taxon>
        <taxon>Ecdysozoa</taxon>
        <taxon>Nematoda</taxon>
        <taxon>Chromadorea</taxon>
        <taxon>Rhabditida</taxon>
        <taxon>Tylenchina</taxon>
        <taxon>Panagrolaimomorpha</taxon>
        <taxon>Panagrolaimoidea</taxon>
        <taxon>Panagrolaimidae</taxon>
        <taxon>Panagrellus</taxon>
    </lineage>
</organism>
<dbReference type="WBParaSite" id="Pan_g10424.t1">
    <property type="protein sequence ID" value="Pan_g10424.t1"/>
    <property type="gene ID" value="Pan_g10424"/>
</dbReference>
<proteinExistence type="predicted"/>
<name>A0A7E4UM53_PANRE</name>
<protein>
    <submittedName>
        <fullName evidence="2">Vanin_C domain-containing protein</fullName>
    </submittedName>
</protein>
<evidence type="ECO:0000313" key="2">
    <source>
        <dbReference type="WBParaSite" id="Pan_g10424.t1"/>
    </source>
</evidence>
<reference evidence="2" key="2">
    <citation type="submission" date="2020-10" db="UniProtKB">
        <authorList>
            <consortium name="WormBaseParasite"/>
        </authorList>
    </citation>
    <scope>IDENTIFICATION</scope>
</reference>
<reference evidence="1" key="1">
    <citation type="journal article" date="2013" name="Genetics">
        <title>The draft genome and transcriptome of Panagrellus redivivus are shaped by the harsh demands of a free-living lifestyle.</title>
        <authorList>
            <person name="Srinivasan J."/>
            <person name="Dillman A.R."/>
            <person name="Macchietto M.G."/>
            <person name="Heikkinen L."/>
            <person name="Lakso M."/>
            <person name="Fracchia K.M."/>
            <person name="Antoshechkin I."/>
            <person name="Mortazavi A."/>
            <person name="Wong G."/>
            <person name="Sternberg P.W."/>
        </authorList>
    </citation>
    <scope>NUCLEOTIDE SEQUENCE [LARGE SCALE GENOMIC DNA]</scope>
    <source>
        <strain evidence="1">MT8872</strain>
    </source>
</reference>
<accession>A0A7E4UM53</accession>